<gene>
    <name evidence="5" type="ORF">SAMN06265348_11384</name>
</gene>
<keyword evidence="6" id="KW-1185">Reference proteome</keyword>
<protein>
    <submittedName>
        <fullName evidence="5">Helix-turn-helix domain-containing protein</fullName>
    </submittedName>
</protein>
<evidence type="ECO:0000256" key="1">
    <source>
        <dbReference type="ARBA" id="ARBA00023015"/>
    </source>
</evidence>
<dbReference type="Proteomes" id="UP000320300">
    <property type="component" value="Unassembled WGS sequence"/>
</dbReference>
<keyword evidence="2" id="KW-0238">DNA-binding</keyword>
<dbReference type="SMART" id="SM00342">
    <property type="entry name" value="HTH_ARAC"/>
    <property type="match status" value="1"/>
</dbReference>
<evidence type="ECO:0000256" key="2">
    <source>
        <dbReference type="ARBA" id="ARBA00023125"/>
    </source>
</evidence>
<dbReference type="Pfam" id="PF12833">
    <property type="entry name" value="HTH_18"/>
    <property type="match status" value="1"/>
</dbReference>
<dbReference type="Gene3D" id="1.10.10.60">
    <property type="entry name" value="Homeodomain-like"/>
    <property type="match status" value="1"/>
</dbReference>
<evidence type="ECO:0000259" key="4">
    <source>
        <dbReference type="PROSITE" id="PS01124"/>
    </source>
</evidence>
<dbReference type="SUPFAM" id="SSF46689">
    <property type="entry name" value="Homeodomain-like"/>
    <property type="match status" value="1"/>
</dbReference>
<feature type="domain" description="HTH araC/xylS-type" evidence="4">
    <location>
        <begin position="219"/>
        <end position="300"/>
    </location>
</feature>
<dbReference type="OrthoDB" id="629929at2"/>
<dbReference type="InterPro" id="IPR018060">
    <property type="entry name" value="HTH_AraC"/>
</dbReference>
<name>A0A521FK01_9SPHI</name>
<dbReference type="PANTHER" id="PTHR43280:SF32">
    <property type="entry name" value="TRANSCRIPTIONAL REGULATORY PROTEIN"/>
    <property type="match status" value="1"/>
</dbReference>
<dbReference type="GO" id="GO:0043565">
    <property type="term" value="F:sequence-specific DNA binding"/>
    <property type="evidence" value="ECO:0007669"/>
    <property type="project" value="InterPro"/>
</dbReference>
<dbReference type="InterPro" id="IPR009057">
    <property type="entry name" value="Homeodomain-like_sf"/>
</dbReference>
<dbReference type="AlphaFoldDB" id="A0A521FK01"/>
<sequence>MLPQENLQQFYSDKLSARPNGLDEITGHFNVFRIEECAAPGMPPFKYTRKDFYKLCLIRGRNRYHYADKSIELNGPTLIFFNPFVPYSWEPLEPDVSGYFCLFTKTFIDQNGGAQVTSLPMYEIGGKLAYQLGADEEEHVSYVFKRMFEEVQSDYALKNDLIRNYITELSHFALKAEPSETLYQHPDARSRLTTVFTALLERQFPVPAVSARFTMRYPKDFADQLAVHVNSLNRAVKEITGKTTSEFIAERIICEAKILLKYSDMNISEISFALGFDEPSHFNTVFKRIEKCSPSTYRAQKT</sequence>
<reference evidence="5 6" key="1">
    <citation type="submission" date="2017-05" db="EMBL/GenBank/DDBJ databases">
        <authorList>
            <person name="Varghese N."/>
            <person name="Submissions S."/>
        </authorList>
    </citation>
    <scope>NUCLEOTIDE SEQUENCE [LARGE SCALE GENOMIC DNA]</scope>
    <source>
        <strain evidence="5 6">DSM 19036</strain>
    </source>
</reference>
<evidence type="ECO:0000313" key="5">
    <source>
        <dbReference type="EMBL" id="SMO96456.1"/>
    </source>
</evidence>
<evidence type="ECO:0000256" key="3">
    <source>
        <dbReference type="ARBA" id="ARBA00023163"/>
    </source>
</evidence>
<proteinExistence type="predicted"/>
<keyword evidence="3" id="KW-0804">Transcription</keyword>
<dbReference type="EMBL" id="FXTN01000013">
    <property type="protein sequence ID" value="SMO96456.1"/>
    <property type="molecule type" value="Genomic_DNA"/>
</dbReference>
<evidence type="ECO:0000313" key="6">
    <source>
        <dbReference type="Proteomes" id="UP000320300"/>
    </source>
</evidence>
<dbReference type="PANTHER" id="PTHR43280">
    <property type="entry name" value="ARAC-FAMILY TRANSCRIPTIONAL REGULATOR"/>
    <property type="match status" value="1"/>
</dbReference>
<dbReference type="PROSITE" id="PS01124">
    <property type="entry name" value="HTH_ARAC_FAMILY_2"/>
    <property type="match status" value="1"/>
</dbReference>
<organism evidence="5 6">
    <name type="scientific">Pedobacter westerhofensis</name>
    <dbReference type="NCBI Taxonomy" id="425512"/>
    <lineage>
        <taxon>Bacteria</taxon>
        <taxon>Pseudomonadati</taxon>
        <taxon>Bacteroidota</taxon>
        <taxon>Sphingobacteriia</taxon>
        <taxon>Sphingobacteriales</taxon>
        <taxon>Sphingobacteriaceae</taxon>
        <taxon>Pedobacter</taxon>
    </lineage>
</organism>
<dbReference type="GO" id="GO:0003700">
    <property type="term" value="F:DNA-binding transcription factor activity"/>
    <property type="evidence" value="ECO:0007669"/>
    <property type="project" value="InterPro"/>
</dbReference>
<accession>A0A521FK01</accession>
<keyword evidence="1" id="KW-0805">Transcription regulation</keyword>
<dbReference type="RefSeq" id="WP_142530512.1">
    <property type="nucleotide sequence ID" value="NZ_CBCSJO010000012.1"/>
</dbReference>